<accession>A0A4R2LK88</accession>
<dbReference type="Proteomes" id="UP000295711">
    <property type="component" value="Unassembled WGS sequence"/>
</dbReference>
<name>A0A4R2LK88_9FIRM</name>
<dbReference type="EMBL" id="SLXA01000002">
    <property type="protein sequence ID" value="TCO85965.1"/>
    <property type="molecule type" value="Genomic_DNA"/>
</dbReference>
<dbReference type="RefSeq" id="WP_132089020.1">
    <property type="nucleotide sequence ID" value="NZ_JANKAQ010000001.1"/>
</dbReference>
<reference evidence="1 2" key="1">
    <citation type="submission" date="2019-03" db="EMBL/GenBank/DDBJ databases">
        <title>Genomic Encyclopedia of Type Strains, Phase IV (KMG-IV): sequencing the most valuable type-strain genomes for metagenomic binning, comparative biology and taxonomic classification.</title>
        <authorList>
            <person name="Goeker M."/>
        </authorList>
    </citation>
    <scope>NUCLEOTIDE SEQUENCE [LARGE SCALE GENOMIC DNA]</scope>
    <source>
        <strain evidence="1 2">DSM 28559</strain>
    </source>
</reference>
<protein>
    <submittedName>
        <fullName evidence="1">Uncharacterized protein</fullName>
    </submittedName>
</protein>
<proteinExistence type="predicted"/>
<evidence type="ECO:0000313" key="1">
    <source>
        <dbReference type="EMBL" id="TCO85965.1"/>
    </source>
</evidence>
<gene>
    <name evidence="1" type="ORF">EV212_102283</name>
</gene>
<dbReference type="AlphaFoldDB" id="A0A4R2LK88"/>
<keyword evidence="2" id="KW-1185">Reference proteome</keyword>
<evidence type="ECO:0000313" key="2">
    <source>
        <dbReference type="Proteomes" id="UP000295711"/>
    </source>
</evidence>
<sequence>MEIGFERHEPCYDRVVFVLTLDRKKMKERIVVGKELEARSRLNGYMDADVLIDVTRPLGTFLAEFEHDPDGEWNRFGLAPLRESLHSNRWKQPELEQAAGDFLRKKFDSGDPLRMYVAFRIWNGYLLAREPRNRAEACDRFMGKMSHFTMAFQQKSPLQFDSDTGRPQPFSITSRVFGSVPSNDTRLDLWFPDNKRMTESVSAYSSLYPLITYYLNRLNDWGLCFRKCKVCRRIFLAKSQRYELCGDKCRKKQALQNKREFDERARENNYDLLYKNECQNWRNKINKAKKTAGFPADRLEEMPTAFEAFKKEALQRKKAVKERTANPKEFTDWLYQQSDIIIKLCEL</sequence>
<comment type="caution">
    <text evidence="1">The sequence shown here is derived from an EMBL/GenBank/DDBJ whole genome shotgun (WGS) entry which is preliminary data.</text>
</comment>
<organism evidence="1 2">
    <name type="scientific">Frisingicoccus caecimuris</name>
    <dbReference type="NCBI Taxonomy" id="1796636"/>
    <lineage>
        <taxon>Bacteria</taxon>
        <taxon>Bacillati</taxon>
        <taxon>Bacillota</taxon>
        <taxon>Clostridia</taxon>
        <taxon>Lachnospirales</taxon>
        <taxon>Lachnospiraceae</taxon>
        <taxon>Frisingicoccus</taxon>
    </lineage>
</organism>
<dbReference type="OrthoDB" id="1969108at2"/>